<dbReference type="Proteomes" id="UP000254519">
    <property type="component" value="Unassembled WGS sequence"/>
</dbReference>
<sequence length="65" mass="7109">MTHEQTDLPKLAKPALRALAGAGISKLDELAKYREEEVMDLHGMGPKAMAVLQQAMEENGVSFLK</sequence>
<dbReference type="RefSeq" id="WP_115363748.1">
    <property type="nucleotide sequence ID" value="NZ_CP038012.1"/>
</dbReference>
<proteinExistence type="predicted"/>
<dbReference type="OrthoDB" id="7950977at2"/>
<dbReference type="AlphaFoldDB" id="A0A380CM68"/>
<protein>
    <recommendedName>
        <fullName evidence="3">DNA-binding protein</fullName>
    </recommendedName>
</protein>
<keyword evidence="2" id="KW-1185">Reference proteome</keyword>
<accession>A0A380CM68</accession>
<dbReference type="SUPFAM" id="SSF47789">
    <property type="entry name" value="C-terminal domain of RNA polymerase alpha subunit"/>
    <property type="match status" value="1"/>
</dbReference>
<dbReference type="EMBL" id="UGYZ01000002">
    <property type="protein sequence ID" value="SUJ21918.1"/>
    <property type="molecule type" value="Genomic_DNA"/>
</dbReference>
<evidence type="ECO:0008006" key="3">
    <source>
        <dbReference type="Google" id="ProtNLM"/>
    </source>
</evidence>
<organism evidence="1 2">
    <name type="scientific">Sporosarcina pasteurii</name>
    <name type="common">Bacillus pasteurii</name>
    <dbReference type="NCBI Taxonomy" id="1474"/>
    <lineage>
        <taxon>Bacteria</taxon>
        <taxon>Bacillati</taxon>
        <taxon>Bacillota</taxon>
        <taxon>Bacilli</taxon>
        <taxon>Bacillales</taxon>
        <taxon>Caryophanaceae</taxon>
        <taxon>Sporosarcina</taxon>
    </lineage>
</organism>
<dbReference type="Gene3D" id="1.10.150.20">
    <property type="entry name" value="5' to 3' exonuclease, C-terminal subdomain"/>
    <property type="match status" value="1"/>
</dbReference>
<reference evidence="1 2" key="1">
    <citation type="submission" date="2018-06" db="EMBL/GenBank/DDBJ databases">
        <authorList>
            <consortium name="Pathogen Informatics"/>
            <person name="Doyle S."/>
        </authorList>
    </citation>
    <scope>NUCLEOTIDE SEQUENCE [LARGE SCALE GENOMIC DNA]</scope>
    <source>
        <strain evidence="2">ATCC 11859 / DSM 33 / NCIB 8841 / NCTC 4822</strain>
    </source>
</reference>
<name>A0A380CM68_SPOPA</name>
<gene>
    <name evidence="1" type="ORF">NCTC4822_03214</name>
</gene>
<evidence type="ECO:0000313" key="1">
    <source>
        <dbReference type="EMBL" id="SUJ21918.1"/>
    </source>
</evidence>
<evidence type="ECO:0000313" key="2">
    <source>
        <dbReference type="Proteomes" id="UP000254519"/>
    </source>
</evidence>